<dbReference type="NCBIfam" id="TIGR00043">
    <property type="entry name" value="rRNA maturation RNase YbeY"/>
    <property type="match status" value="1"/>
</dbReference>
<comment type="subcellular location">
    <subcellularLocation>
        <location evidence="7">Cytoplasm</location>
    </subcellularLocation>
</comment>
<dbReference type="PANTHER" id="PTHR46986:SF1">
    <property type="entry name" value="ENDORIBONUCLEASE YBEY, CHLOROPLASTIC"/>
    <property type="match status" value="1"/>
</dbReference>
<dbReference type="Gene3D" id="3.40.390.30">
    <property type="entry name" value="Metalloproteases ('zincins'), catalytic domain"/>
    <property type="match status" value="1"/>
</dbReference>
<comment type="function">
    <text evidence="7">Single strand-specific metallo-endoribonuclease involved in late-stage 70S ribosome quality control and in maturation of the 3' terminus of the 16S rRNA.</text>
</comment>
<keyword evidence="7" id="KW-0698">rRNA processing</keyword>
<dbReference type="PANTHER" id="PTHR46986">
    <property type="entry name" value="ENDORIBONUCLEASE YBEY, CHLOROPLASTIC"/>
    <property type="match status" value="1"/>
</dbReference>
<dbReference type="SUPFAM" id="SSF55486">
    <property type="entry name" value="Metalloproteases ('zincins'), catalytic domain"/>
    <property type="match status" value="1"/>
</dbReference>
<feature type="binding site" evidence="7">
    <location>
        <position position="141"/>
    </location>
    <ligand>
        <name>Zn(2+)</name>
        <dbReference type="ChEBI" id="CHEBI:29105"/>
        <note>catalytic</note>
    </ligand>
</feature>
<keyword evidence="3 7" id="KW-0479">Metal-binding</keyword>
<dbReference type="RefSeq" id="WP_188425318.1">
    <property type="nucleotide sequence ID" value="NZ_BMCH01000001.1"/>
</dbReference>
<evidence type="ECO:0000256" key="7">
    <source>
        <dbReference type="HAMAP-Rule" id="MF_00009"/>
    </source>
</evidence>
<evidence type="ECO:0000256" key="4">
    <source>
        <dbReference type="ARBA" id="ARBA00022759"/>
    </source>
</evidence>
<organism evidence="8 9">
    <name type="scientific">Asaia siamensis</name>
    <dbReference type="NCBI Taxonomy" id="110479"/>
    <lineage>
        <taxon>Bacteria</taxon>
        <taxon>Pseudomonadati</taxon>
        <taxon>Pseudomonadota</taxon>
        <taxon>Alphaproteobacteria</taxon>
        <taxon>Acetobacterales</taxon>
        <taxon>Acetobacteraceae</taxon>
        <taxon>Asaia</taxon>
    </lineage>
</organism>
<keyword evidence="5 7" id="KW-0378">Hydrolase</keyword>
<keyword evidence="7" id="KW-0963">Cytoplasm</keyword>
<evidence type="ECO:0000313" key="8">
    <source>
        <dbReference type="EMBL" id="GGC24125.1"/>
    </source>
</evidence>
<keyword evidence="7" id="KW-0690">Ribosome biogenesis</keyword>
<keyword evidence="2 7" id="KW-0540">Nuclease</keyword>
<sequence length="175" mass="19900">MEPRSSLTPSAEETSSTNRASLRNRLDLIVTDRRWRAAVPGLEQRVMRCIEASRPWLDRDRVPAFLLADDRAVKELNASFRDKNKPTNVLTFEENGAFGDGDIALAYETLHREAKAGNKRFSHHFAHLVVHGLLHLAGHDHHRPDEARLMEMTEARILSRLGIPNPWRLGGRRVA</sequence>
<name>A0ABQ1LH92_9PROT</name>
<evidence type="ECO:0000256" key="3">
    <source>
        <dbReference type="ARBA" id="ARBA00022723"/>
    </source>
</evidence>
<feature type="binding site" evidence="7">
    <location>
        <position position="131"/>
    </location>
    <ligand>
        <name>Zn(2+)</name>
        <dbReference type="ChEBI" id="CHEBI:29105"/>
        <note>catalytic</note>
    </ligand>
</feature>
<protein>
    <recommendedName>
        <fullName evidence="7">Endoribonuclease YbeY</fullName>
        <ecNumber evidence="7">3.1.-.-</ecNumber>
    </recommendedName>
</protein>
<accession>A0ABQ1LH92</accession>
<comment type="cofactor">
    <cofactor evidence="7">
        <name>Zn(2+)</name>
        <dbReference type="ChEBI" id="CHEBI:29105"/>
    </cofactor>
    <text evidence="7">Binds 1 zinc ion.</text>
</comment>
<dbReference type="InterPro" id="IPR023091">
    <property type="entry name" value="MetalPrtase_cat_dom_sf_prd"/>
</dbReference>
<keyword evidence="6 7" id="KW-0862">Zinc</keyword>
<feature type="binding site" evidence="7">
    <location>
        <position position="135"/>
    </location>
    <ligand>
        <name>Zn(2+)</name>
        <dbReference type="ChEBI" id="CHEBI:29105"/>
        <note>catalytic</note>
    </ligand>
</feature>
<comment type="similarity">
    <text evidence="1 7">Belongs to the endoribonuclease YbeY family.</text>
</comment>
<evidence type="ECO:0000256" key="6">
    <source>
        <dbReference type="ARBA" id="ARBA00022833"/>
    </source>
</evidence>
<dbReference type="PROSITE" id="PS01306">
    <property type="entry name" value="UPF0054"/>
    <property type="match status" value="1"/>
</dbReference>
<dbReference type="EMBL" id="BMCH01000001">
    <property type="protein sequence ID" value="GGC24125.1"/>
    <property type="molecule type" value="Genomic_DNA"/>
</dbReference>
<dbReference type="EC" id="3.1.-.-" evidence="7"/>
<proteinExistence type="inferred from homology"/>
<comment type="caution">
    <text evidence="8">The sequence shown here is derived from an EMBL/GenBank/DDBJ whole genome shotgun (WGS) entry which is preliminary data.</text>
</comment>
<evidence type="ECO:0000256" key="5">
    <source>
        <dbReference type="ARBA" id="ARBA00022801"/>
    </source>
</evidence>
<evidence type="ECO:0000256" key="1">
    <source>
        <dbReference type="ARBA" id="ARBA00010875"/>
    </source>
</evidence>
<dbReference type="InterPro" id="IPR002036">
    <property type="entry name" value="YbeY"/>
</dbReference>
<reference evidence="9" key="1">
    <citation type="journal article" date="2019" name="Int. J. Syst. Evol. Microbiol.">
        <title>The Global Catalogue of Microorganisms (GCM) 10K type strain sequencing project: providing services to taxonomists for standard genome sequencing and annotation.</title>
        <authorList>
            <consortium name="The Broad Institute Genomics Platform"/>
            <consortium name="The Broad Institute Genome Sequencing Center for Infectious Disease"/>
            <person name="Wu L."/>
            <person name="Ma J."/>
        </authorList>
    </citation>
    <scope>NUCLEOTIDE SEQUENCE [LARGE SCALE GENOMIC DNA]</scope>
    <source>
        <strain evidence="9">CCM 7132</strain>
    </source>
</reference>
<gene>
    <name evidence="7" type="primary">ybeY</name>
    <name evidence="8" type="ORF">GCM10007207_06730</name>
</gene>
<dbReference type="HAMAP" id="MF_00009">
    <property type="entry name" value="Endoribonucl_YbeY"/>
    <property type="match status" value="1"/>
</dbReference>
<keyword evidence="4 7" id="KW-0255">Endonuclease</keyword>
<keyword evidence="9" id="KW-1185">Reference proteome</keyword>
<dbReference type="Pfam" id="PF02130">
    <property type="entry name" value="YbeY"/>
    <property type="match status" value="1"/>
</dbReference>
<evidence type="ECO:0000256" key="2">
    <source>
        <dbReference type="ARBA" id="ARBA00022722"/>
    </source>
</evidence>
<dbReference type="Proteomes" id="UP000637769">
    <property type="component" value="Unassembled WGS sequence"/>
</dbReference>
<dbReference type="InterPro" id="IPR020549">
    <property type="entry name" value="YbeY_CS"/>
</dbReference>
<evidence type="ECO:0000313" key="9">
    <source>
        <dbReference type="Proteomes" id="UP000637769"/>
    </source>
</evidence>